<evidence type="ECO:0000259" key="10">
    <source>
        <dbReference type="Pfam" id="PF07699"/>
    </source>
</evidence>
<feature type="transmembrane region" description="Helical" evidence="7">
    <location>
        <begin position="708"/>
        <end position="726"/>
    </location>
</feature>
<keyword evidence="5" id="KW-0675">Receptor</keyword>
<keyword evidence="2 7" id="KW-0812">Transmembrane</keyword>
<dbReference type="InterPro" id="IPR011641">
    <property type="entry name" value="Tyr-kin_ephrin_A/B_rcpt-like"/>
</dbReference>
<dbReference type="Gene3D" id="2.10.50.10">
    <property type="entry name" value="Tumor Necrosis Factor Receptor, subunit A, domain 2"/>
    <property type="match status" value="2"/>
</dbReference>
<feature type="chain" id="PRO_5032463724" description="Receptor ligand binding region domain-containing protein" evidence="8">
    <location>
        <begin position="22"/>
        <end position="1407"/>
    </location>
</feature>
<reference evidence="11" key="1">
    <citation type="submission" date="2021-02" db="EMBL/GenBank/DDBJ databases">
        <authorList>
            <person name="Dougan E. K."/>
            <person name="Rhodes N."/>
            <person name="Thang M."/>
            <person name="Chan C."/>
        </authorList>
    </citation>
    <scope>NUCLEOTIDE SEQUENCE</scope>
</reference>
<dbReference type="Gene3D" id="3.40.50.10140">
    <property type="entry name" value="Toll/interleukin-1 receptor homology (TIR) domain"/>
    <property type="match status" value="1"/>
</dbReference>
<feature type="transmembrane region" description="Helical" evidence="7">
    <location>
        <begin position="800"/>
        <end position="824"/>
    </location>
</feature>
<feature type="domain" description="Tyrosine-protein kinase ephrin type A/B receptor-like" evidence="10">
    <location>
        <begin position="555"/>
        <end position="597"/>
    </location>
</feature>
<dbReference type="PANTHER" id="PTHR24060">
    <property type="entry name" value="METABOTROPIC GLUTAMATE RECEPTOR"/>
    <property type="match status" value="1"/>
</dbReference>
<feature type="transmembrane region" description="Helical" evidence="7">
    <location>
        <begin position="738"/>
        <end position="757"/>
    </location>
</feature>
<evidence type="ECO:0000256" key="8">
    <source>
        <dbReference type="SAM" id="SignalP"/>
    </source>
</evidence>
<keyword evidence="6" id="KW-0325">Glycoprotein</keyword>
<dbReference type="CDD" id="cd00185">
    <property type="entry name" value="TNFRSF"/>
    <property type="match status" value="1"/>
</dbReference>
<dbReference type="SUPFAM" id="SSF52200">
    <property type="entry name" value="Toll/Interleukin receptor TIR domain"/>
    <property type="match status" value="1"/>
</dbReference>
<dbReference type="Pfam" id="PF01094">
    <property type="entry name" value="ANF_receptor"/>
    <property type="match status" value="1"/>
</dbReference>
<dbReference type="InterPro" id="IPR035897">
    <property type="entry name" value="Toll_tir_struct_dom_sf"/>
</dbReference>
<dbReference type="Proteomes" id="UP000626109">
    <property type="component" value="Unassembled WGS sequence"/>
</dbReference>
<evidence type="ECO:0000313" key="12">
    <source>
        <dbReference type="Proteomes" id="UP000626109"/>
    </source>
</evidence>
<evidence type="ECO:0000313" key="11">
    <source>
        <dbReference type="EMBL" id="CAE8651923.1"/>
    </source>
</evidence>
<gene>
    <name evidence="11" type="ORF">PGLA2088_LOCUS9337</name>
</gene>
<dbReference type="Gene3D" id="3.40.50.2300">
    <property type="match status" value="2"/>
</dbReference>
<dbReference type="InterPro" id="IPR028082">
    <property type="entry name" value="Peripla_BP_I"/>
</dbReference>
<dbReference type="GO" id="GO:0004930">
    <property type="term" value="F:G protein-coupled receptor activity"/>
    <property type="evidence" value="ECO:0007669"/>
    <property type="project" value="InterPro"/>
</dbReference>
<keyword evidence="3 7" id="KW-1133">Transmembrane helix</keyword>
<evidence type="ECO:0000256" key="2">
    <source>
        <dbReference type="ARBA" id="ARBA00022692"/>
    </source>
</evidence>
<feature type="domain" description="Tyrosine-protein kinase ephrin type A/B receptor-like" evidence="10">
    <location>
        <begin position="482"/>
        <end position="525"/>
    </location>
</feature>
<organism evidence="11 12">
    <name type="scientific">Polarella glacialis</name>
    <name type="common">Dinoflagellate</name>
    <dbReference type="NCBI Taxonomy" id="89957"/>
    <lineage>
        <taxon>Eukaryota</taxon>
        <taxon>Sar</taxon>
        <taxon>Alveolata</taxon>
        <taxon>Dinophyceae</taxon>
        <taxon>Suessiales</taxon>
        <taxon>Suessiaceae</taxon>
        <taxon>Polarella</taxon>
    </lineage>
</organism>
<dbReference type="InterPro" id="IPR050726">
    <property type="entry name" value="mGluR"/>
</dbReference>
<evidence type="ECO:0000256" key="6">
    <source>
        <dbReference type="ARBA" id="ARBA00023180"/>
    </source>
</evidence>
<sequence length="1407" mass="151921">MARFLSSVVLATLSALQAVAAEEFALGIYGPITSVSNTFLATAVAFDIDFRKHFNASLQERFGAPIIQVTGALHPALVNFTVRIGTSDSNPDVGVTTVLDFILGRDGRTPISGLVGGLHSAISMPVASLAATFNVPQVAWASTSPKLSNKDAYPYFLRTMPPDSIQGSAFWQWLVHFQVPSAVFIYSMESYGEGLFQAVGNNAALAGQSYRVSGVGVRYMPVYYDVEEARASLRLAMGVGTKFLLLGMTTDQSSRFFPVMQDEGVLTQDWQLLASKSVSVNAASTSGFTKDDLPIGFMQFYPVSKGPKFPEFEKLWLQLTADDVIGTDASSRYNLDKLKVSLDSMRVRKVDDSFFSNTSLMQLEEPFLFDAAYTFLLAVNDLLNEGKSLAQINGPVLLAKLKTASFEGISGHVSFNADGDRLASYHLINMQPAPGGGRALVVNGMFNSATKLLSFVGVDPPYWMDGLRHDSLPDNLVICAEGFTTEAGTGMCKPCPAGYYSPGGRGQQCSKCPRGSFAASSGSWNCTLCAQGSYAPEVGSSSCDLCVAGFFAEAPGQEGCFRCPVGRFIASSGASSCSPCGLKMVTPESGTDSAGLCQCAAGSFFLRSSPASSLSESEGCTSCLEGLACPAGLGPPLQLPGFWAEVLDEQARDYSVVRCRNSWECNGGLLGSCADGRQGRACNSCKDGYHPLTDGTCGECAAQDSLPMVYLVLGVALLMIFALIMVNSDLSQQSLNILTIVAVGSQLVMAVQALGAIRQMKIHWVEPVLSVLEFTKLLNFDFDVVNLSCFCPSDDPVVKFVFQLLVYPFCVAVLGITWGISYIARRPVRFDNVFNINGLVLFGFFITLTLTVLLPFQCVGNPNGTASMVTNPGITCYSSARHEGLVALAVLGVLAYPVTIITWIGWTTVKYPSRVSSGTGLHLVQRYRFLFNRFHPHAYYYGLVLLIRNLFVAILPVALVFAPALQVVAMGALLLSSAVVQSRVWPWRTEAANLADLTMSCFLVVVMLGAAPLLDLGQSETEATLGVLLCFAMFGPLLVAICAIAHGVYRRFSPASSYSVFLCHHKGGAGSLARWLKLQIGTHTSCQVFLDSDQLEGLDLIFDTIRSQTKNLVILLTPELLQRMWCAGEIVTAHRNKIPIVTVICDGFAHLIEEELENVPSFWTEQQKHTLASFGISMDMVKEAYRHLQGIPHFTMPRFGSEEKQAGSVLEIVNCCRLPKRAFSSSVGSGSSSTSRPRILITGAVADAEALSVCQTFQILVQRNTQVQAAVVRSREEMENRLPFASYVVVLFSRGMLRDPNFAKILLSANCLRGSAWGRKPELVTVSADAGFEFPGPEFYRELELQGLGLSDAAGSGLLGAEAGPELAQAYRSLLSVLALPLSPLGSIVLLEKQVSEICRRRFHKHV</sequence>
<evidence type="ECO:0000256" key="3">
    <source>
        <dbReference type="ARBA" id="ARBA00022989"/>
    </source>
</evidence>
<keyword evidence="4 7" id="KW-0472">Membrane</keyword>
<evidence type="ECO:0000256" key="4">
    <source>
        <dbReference type="ARBA" id="ARBA00023136"/>
    </source>
</evidence>
<dbReference type="SUPFAM" id="SSF57184">
    <property type="entry name" value="Growth factor receptor domain"/>
    <property type="match status" value="1"/>
</dbReference>
<protein>
    <recommendedName>
        <fullName evidence="13">Receptor ligand binding region domain-containing protein</fullName>
    </recommendedName>
</protein>
<dbReference type="PRINTS" id="PR00248">
    <property type="entry name" value="GPCRMGR"/>
</dbReference>
<dbReference type="InterPro" id="IPR009030">
    <property type="entry name" value="Growth_fac_rcpt_cys_sf"/>
</dbReference>
<feature type="transmembrane region" description="Helical" evidence="7">
    <location>
        <begin position="836"/>
        <end position="856"/>
    </location>
</feature>
<evidence type="ECO:0000259" key="9">
    <source>
        <dbReference type="Pfam" id="PF01094"/>
    </source>
</evidence>
<proteinExistence type="predicted"/>
<feature type="transmembrane region" description="Helical" evidence="7">
    <location>
        <begin position="938"/>
        <end position="961"/>
    </location>
</feature>
<feature type="domain" description="Receptor ligand binding region" evidence="9">
    <location>
        <begin position="79"/>
        <end position="432"/>
    </location>
</feature>
<evidence type="ECO:0000256" key="5">
    <source>
        <dbReference type="ARBA" id="ARBA00023170"/>
    </source>
</evidence>
<dbReference type="GO" id="GO:0016020">
    <property type="term" value="C:membrane"/>
    <property type="evidence" value="ECO:0007669"/>
    <property type="project" value="UniProtKB-SubCell"/>
</dbReference>
<dbReference type="EMBL" id="CAJNNW010010275">
    <property type="protein sequence ID" value="CAE8651923.1"/>
    <property type="molecule type" value="Genomic_DNA"/>
</dbReference>
<dbReference type="SMART" id="SM01411">
    <property type="entry name" value="Ephrin_rec_like"/>
    <property type="match status" value="2"/>
</dbReference>
<comment type="subcellular location">
    <subcellularLocation>
        <location evidence="1">Membrane</location>
        <topology evidence="1">Multi-pass membrane protein</topology>
    </subcellularLocation>
</comment>
<name>A0A813ILC1_POLGL</name>
<dbReference type="InterPro" id="IPR001828">
    <property type="entry name" value="ANF_lig-bd_rcpt"/>
</dbReference>
<dbReference type="InterPro" id="IPR000337">
    <property type="entry name" value="GPCR_3"/>
</dbReference>
<keyword evidence="8" id="KW-0732">Signal</keyword>
<evidence type="ECO:0000256" key="7">
    <source>
        <dbReference type="SAM" id="Phobius"/>
    </source>
</evidence>
<feature type="signal peptide" evidence="8">
    <location>
        <begin position="1"/>
        <end position="21"/>
    </location>
</feature>
<comment type="caution">
    <text evidence="11">The sequence shown here is derived from an EMBL/GenBank/DDBJ whole genome shotgun (WGS) entry which is preliminary data.</text>
</comment>
<evidence type="ECO:0008006" key="13">
    <source>
        <dbReference type="Google" id="ProtNLM"/>
    </source>
</evidence>
<accession>A0A813ILC1</accession>
<dbReference type="SUPFAM" id="SSF53822">
    <property type="entry name" value="Periplasmic binding protein-like I"/>
    <property type="match status" value="1"/>
</dbReference>
<feature type="transmembrane region" description="Helical" evidence="7">
    <location>
        <begin position="885"/>
        <end position="906"/>
    </location>
</feature>
<dbReference type="Pfam" id="PF07699">
    <property type="entry name" value="Ephrin_rec_like"/>
    <property type="match status" value="2"/>
</dbReference>
<feature type="transmembrane region" description="Helical" evidence="7">
    <location>
        <begin position="997"/>
        <end position="1014"/>
    </location>
</feature>
<evidence type="ECO:0000256" key="1">
    <source>
        <dbReference type="ARBA" id="ARBA00004141"/>
    </source>
</evidence>
<feature type="transmembrane region" description="Helical" evidence="7">
    <location>
        <begin position="1026"/>
        <end position="1049"/>
    </location>
</feature>